<accession>A0A815I071</accession>
<evidence type="ECO:0000313" key="4">
    <source>
        <dbReference type="Proteomes" id="UP000663852"/>
    </source>
</evidence>
<feature type="compositionally biased region" description="Acidic residues" evidence="1">
    <location>
        <begin position="34"/>
        <end position="44"/>
    </location>
</feature>
<reference evidence="3" key="1">
    <citation type="submission" date="2021-02" db="EMBL/GenBank/DDBJ databases">
        <authorList>
            <person name="Nowell W R."/>
        </authorList>
    </citation>
    <scope>NUCLEOTIDE SEQUENCE</scope>
</reference>
<organism evidence="3 4">
    <name type="scientific">Adineta ricciae</name>
    <name type="common">Rotifer</name>
    <dbReference type="NCBI Taxonomy" id="249248"/>
    <lineage>
        <taxon>Eukaryota</taxon>
        <taxon>Metazoa</taxon>
        <taxon>Spiralia</taxon>
        <taxon>Gnathifera</taxon>
        <taxon>Rotifera</taxon>
        <taxon>Eurotatoria</taxon>
        <taxon>Bdelloidea</taxon>
        <taxon>Adinetida</taxon>
        <taxon>Adinetidae</taxon>
        <taxon>Adineta</taxon>
    </lineage>
</organism>
<proteinExistence type="predicted"/>
<evidence type="ECO:0000256" key="2">
    <source>
        <dbReference type="SAM" id="SignalP"/>
    </source>
</evidence>
<feature type="chain" id="PRO_5032305088" evidence="2">
    <location>
        <begin position="20"/>
        <end position="186"/>
    </location>
</feature>
<evidence type="ECO:0000313" key="3">
    <source>
        <dbReference type="EMBL" id="CAF1359384.1"/>
    </source>
</evidence>
<feature type="region of interest" description="Disordered" evidence="1">
    <location>
        <begin position="24"/>
        <end position="70"/>
    </location>
</feature>
<protein>
    <submittedName>
        <fullName evidence="3">Uncharacterized protein</fullName>
    </submittedName>
</protein>
<sequence>MVCFFSLVFHVINIQTITCSPMTDAQDASNEADPGPDYDPENDVDPTTQVPPAIPDEAQGTTIPSSDDYADEDEVLPDVTINLYINDGPGDVTATPAISQAILTDIYGNPITQSNVIDYTTTLTDSLYTDLITNGTETDGKGLFGKFIWFKISRNYKQTKEKKRTEGFLLDGYVHVNQHRSLSKKR</sequence>
<evidence type="ECO:0000256" key="1">
    <source>
        <dbReference type="SAM" id="MobiDB-lite"/>
    </source>
</evidence>
<keyword evidence="2" id="KW-0732">Signal</keyword>
<dbReference type="AlphaFoldDB" id="A0A815I071"/>
<comment type="caution">
    <text evidence="3">The sequence shown here is derived from an EMBL/GenBank/DDBJ whole genome shotgun (WGS) entry which is preliminary data.</text>
</comment>
<dbReference type="EMBL" id="CAJNOJ010000273">
    <property type="protein sequence ID" value="CAF1359384.1"/>
    <property type="molecule type" value="Genomic_DNA"/>
</dbReference>
<gene>
    <name evidence="3" type="ORF">EDS130_LOCUS33728</name>
</gene>
<feature type="signal peptide" evidence="2">
    <location>
        <begin position="1"/>
        <end position="19"/>
    </location>
</feature>
<name>A0A815I071_ADIRI</name>
<dbReference type="Proteomes" id="UP000663852">
    <property type="component" value="Unassembled WGS sequence"/>
</dbReference>